<proteinExistence type="predicted"/>
<dbReference type="PANTHER" id="PTHR46033:SF8">
    <property type="entry name" value="PROTEIN MAINTENANCE OF MERISTEMS-LIKE"/>
    <property type="match status" value="1"/>
</dbReference>
<accession>A0ABU6VI53</accession>
<feature type="domain" description="Aminotransferase-like plant mobile" evidence="1">
    <location>
        <begin position="65"/>
        <end position="187"/>
    </location>
</feature>
<dbReference type="Proteomes" id="UP001341840">
    <property type="component" value="Unassembled WGS sequence"/>
</dbReference>
<protein>
    <recommendedName>
        <fullName evidence="1">Aminotransferase-like plant mobile domain-containing protein</fullName>
    </recommendedName>
</protein>
<dbReference type="InterPro" id="IPR019557">
    <property type="entry name" value="AminoTfrase-like_pln_mobile"/>
</dbReference>
<dbReference type="EMBL" id="JASCZI010151498">
    <property type="protein sequence ID" value="MED6173209.1"/>
    <property type="molecule type" value="Genomic_DNA"/>
</dbReference>
<reference evidence="2 3" key="1">
    <citation type="journal article" date="2023" name="Plants (Basel)">
        <title>Bridging the Gap: Combining Genomics and Transcriptomics Approaches to Understand Stylosanthes scabra, an Orphan Legume from the Brazilian Caatinga.</title>
        <authorList>
            <person name="Ferreira-Neto J.R.C."/>
            <person name="da Silva M.D."/>
            <person name="Binneck E."/>
            <person name="de Melo N.F."/>
            <person name="da Silva R.H."/>
            <person name="de Melo A.L.T.M."/>
            <person name="Pandolfi V."/>
            <person name="Bustamante F.O."/>
            <person name="Brasileiro-Vidal A.C."/>
            <person name="Benko-Iseppon A.M."/>
        </authorList>
    </citation>
    <scope>NUCLEOTIDE SEQUENCE [LARGE SCALE GENOMIC DNA]</scope>
    <source>
        <tissue evidence="2">Leaves</tissue>
    </source>
</reference>
<evidence type="ECO:0000259" key="1">
    <source>
        <dbReference type="Pfam" id="PF10536"/>
    </source>
</evidence>
<evidence type="ECO:0000313" key="2">
    <source>
        <dbReference type="EMBL" id="MED6173209.1"/>
    </source>
</evidence>
<dbReference type="InterPro" id="IPR044824">
    <property type="entry name" value="MAIN-like"/>
</dbReference>
<evidence type="ECO:0000313" key="3">
    <source>
        <dbReference type="Proteomes" id="UP001341840"/>
    </source>
</evidence>
<dbReference type="Pfam" id="PF10536">
    <property type="entry name" value="PMD"/>
    <property type="match status" value="1"/>
</dbReference>
<keyword evidence="3" id="KW-1185">Reference proteome</keyword>
<sequence>MGFCRSVLDIPAPVHREQARQLGDEQLSTPCDIVDLPEIPPLLSTRQRPYGISPCFSCRLNGLGQISRDTHARRMLDFRNELDRVGVDDFVWTPYMAPQWRVMEPGWVNEVGGIETWLSTVPIVLFMYVRFHHVDLVKRQFGSEQAVPLDPVNLDGFLRASARGGDKWWPTKLAYWYGFWHNRRSQDHQIQIVPTHYPDWPTKEYVD</sequence>
<name>A0ABU6VI53_9FABA</name>
<dbReference type="PANTHER" id="PTHR46033">
    <property type="entry name" value="PROTEIN MAIN-LIKE 2"/>
    <property type="match status" value="1"/>
</dbReference>
<comment type="caution">
    <text evidence="2">The sequence shown here is derived from an EMBL/GenBank/DDBJ whole genome shotgun (WGS) entry which is preliminary data.</text>
</comment>
<gene>
    <name evidence="2" type="ORF">PIB30_057097</name>
</gene>
<organism evidence="2 3">
    <name type="scientific">Stylosanthes scabra</name>
    <dbReference type="NCBI Taxonomy" id="79078"/>
    <lineage>
        <taxon>Eukaryota</taxon>
        <taxon>Viridiplantae</taxon>
        <taxon>Streptophyta</taxon>
        <taxon>Embryophyta</taxon>
        <taxon>Tracheophyta</taxon>
        <taxon>Spermatophyta</taxon>
        <taxon>Magnoliopsida</taxon>
        <taxon>eudicotyledons</taxon>
        <taxon>Gunneridae</taxon>
        <taxon>Pentapetalae</taxon>
        <taxon>rosids</taxon>
        <taxon>fabids</taxon>
        <taxon>Fabales</taxon>
        <taxon>Fabaceae</taxon>
        <taxon>Papilionoideae</taxon>
        <taxon>50 kb inversion clade</taxon>
        <taxon>dalbergioids sensu lato</taxon>
        <taxon>Dalbergieae</taxon>
        <taxon>Pterocarpus clade</taxon>
        <taxon>Stylosanthes</taxon>
    </lineage>
</organism>